<keyword evidence="2" id="KW-1185">Reference proteome</keyword>
<sequence>MNRGAVKSWRIKWLRETAQLRALGFGPGPRSLGFLLSIGGEGKKNTTTGIIYSPKWFEAVHRNLETTRLAGAPETLGLLVWPNFPWI</sequence>
<accession>A0A9D3NHG9</accession>
<comment type="caution">
    <text evidence="1">The sequence shown here is derived from an EMBL/GenBank/DDBJ whole genome shotgun (WGS) entry which is preliminary data.</text>
</comment>
<name>A0A9D3NHG9_9TELE</name>
<evidence type="ECO:0000313" key="1">
    <source>
        <dbReference type="EMBL" id="KAG7323576.1"/>
    </source>
</evidence>
<protein>
    <submittedName>
        <fullName evidence="1">Uncharacterized protein</fullName>
    </submittedName>
</protein>
<proteinExistence type="predicted"/>
<reference evidence="1 2" key="1">
    <citation type="submission" date="2021-06" db="EMBL/GenBank/DDBJ databases">
        <title>Chromosome-level genome assembly of the red-tail catfish (Hemibagrus wyckioides).</title>
        <authorList>
            <person name="Shao F."/>
        </authorList>
    </citation>
    <scope>NUCLEOTIDE SEQUENCE [LARGE SCALE GENOMIC DNA]</scope>
    <source>
        <strain evidence="1">EC202008001</strain>
        <tissue evidence="1">Blood</tissue>
    </source>
</reference>
<dbReference type="Proteomes" id="UP000824219">
    <property type="component" value="Linkage Group LG15"/>
</dbReference>
<dbReference type="AlphaFoldDB" id="A0A9D3NHG9"/>
<organism evidence="1 2">
    <name type="scientific">Hemibagrus wyckioides</name>
    <dbReference type="NCBI Taxonomy" id="337641"/>
    <lineage>
        <taxon>Eukaryota</taxon>
        <taxon>Metazoa</taxon>
        <taxon>Chordata</taxon>
        <taxon>Craniata</taxon>
        <taxon>Vertebrata</taxon>
        <taxon>Euteleostomi</taxon>
        <taxon>Actinopterygii</taxon>
        <taxon>Neopterygii</taxon>
        <taxon>Teleostei</taxon>
        <taxon>Ostariophysi</taxon>
        <taxon>Siluriformes</taxon>
        <taxon>Bagridae</taxon>
        <taxon>Hemibagrus</taxon>
    </lineage>
</organism>
<evidence type="ECO:0000313" key="2">
    <source>
        <dbReference type="Proteomes" id="UP000824219"/>
    </source>
</evidence>
<gene>
    <name evidence="1" type="ORF">KOW79_013278</name>
</gene>
<dbReference type="EMBL" id="JAHKSW010000015">
    <property type="protein sequence ID" value="KAG7323576.1"/>
    <property type="molecule type" value="Genomic_DNA"/>
</dbReference>